<organism evidence="2 3">
    <name type="scientific">Parvularcula marina</name>
    <dbReference type="NCBI Taxonomy" id="2292771"/>
    <lineage>
        <taxon>Bacteria</taxon>
        <taxon>Pseudomonadati</taxon>
        <taxon>Pseudomonadota</taxon>
        <taxon>Alphaproteobacteria</taxon>
        <taxon>Parvularculales</taxon>
        <taxon>Parvularculaceae</taxon>
        <taxon>Parvularcula</taxon>
    </lineage>
</organism>
<dbReference type="PANTHER" id="PTHR37017">
    <property type="entry name" value="AB HYDROLASE-1 DOMAIN-CONTAINING PROTEIN-RELATED"/>
    <property type="match status" value="1"/>
</dbReference>
<dbReference type="AlphaFoldDB" id="A0A371RIV6"/>
<accession>A0A371RIV6</accession>
<evidence type="ECO:0000313" key="3">
    <source>
        <dbReference type="Proteomes" id="UP000264589"/>
    </source>
</evidence>
<proteinExistence type="predicted"/>
<keyword evidence="3" id="KW-1185">Reference proteome</keyword>
<dbReference type="InterPro" id="IPR000073">
    <property type="entry name" value="AB_hydrolase_1"/>
</dbReference>
<dbReference type="GO" id="GO:0016787">
    <property type="term" value="F:hydrolase activity"/>
    <property type="evidence" value="ECO:0007669"/>
    <property type="project" value="UniProtKB-KW"/>
</dbReference>
<name>A0A371RIV6_9PROT</name>
<keyword evidence="2" id="KW-0378">Hydrolase</keyword>
<dbReference type="Pfam" id="PF12697">
    <property type="entry name" value="Abhydrolase_6"/>
    <property type="match status" value="1"/>
</dbReference>
<evidence type="ECO:0000313" key="2">
    <source>
        <dbReference type="EMBL" id="RFB05379.1"/>
    </source>
</evidence>
<dbReference type="SUPFAM" id="SSF53474">
    <property type="entry name" value="alpha/beta-Hydrolases"/>
    <property type="match status" value="1"/>
</dbReference>
<dbReference type="InterPro" id="IPR029058">
    <property type="entry name" value="AB_hydrolase_fold"/>
</dbReference>
<dbReference type="InParanoid" id="A0A371RIV6"/>
<sequence length="251" mass="27360">MSVFVLVHGAFHGRWCFRRLVSAIEARGHRAISIDLPGHGDDERDPATVTMADYVEAVSDTIKSVEHDNPFLVGHSMAGMVISQVAEAQANRLAGMAYIAAYLPQSGESLMAIEARNPAPRMATAVTPAPDLSHVLINQELAAPIFYNDCDDTDIRFCQDRLSTQPGAPFLTPVTLTEEQFGSVPKGYFLCEKDLTIPTVLQEEMVARRNDVDVYRLASGHSPFLSQVDALADGLVDYARDVLVKSGREAA</sequence>
<feature type="domain" description="AB hydrolase-1" evidence="1">
    <location>
        <begin position="4"/>
        <end position="233"/>
    </location>
</feature>
<dbReference type="Proteomes" id="UP000264589">
    <property type="component" value="Unassembled WGS sequence"/>
</dbReference>
<dbReference type="EMBL" id="QUQO01000001">
    <property type="protein sequence ID" value="RFB05379.1"/>
    <property type="molecule type" value="Genomic_DNA"/>
</dbReference>
<dbReference type="InterPro" id="IPR052897">
    <property type="entry name" value="Sec-Metab_Biosynth_Hydrolase"/>
</dbReference>
<dbReference type="RefSeq" id="WP_116392011.1">
    <property type="nucleotide sequence ID" value="NZ_QUQO01000001.1"/>
</dbReference>
<protein>
    <submittedName>
        <fullName evidence="2">Alpha/beta fold hydrolase</fullName>
    </submittedName>
</protein>
<evidence type="ECO:0000259" key="1">
    <source>
        <dbReference type="Pfam" id="PF12697"/>
    </source>
</evidence>
<reference evidence="2 3" key="1">
    <citation type="submission" date="2018-08" db="EMBL/GenBank/DDBJ databases">
        <title>Parvularcula sp. SM1705, isolated from surface water of the South Sea China.</title>
        <authorList>
            <person name="Sun L."/>
        </authorList>
    </citation>
    <scope>NUCLEOTIDE SEQUENCE [LARGE SCALE GENOMIC DNA]</scope>
    <source>
        <strain evidence="2 3">SM1705</strain>
    </source>
</reference>
<comment type="caution">
    <text evidence="2">The sequence shown here is derived from an EMBL/GenBank/DDBJ whole genome shotgun (WGS) entry which is preliminary data.</text>
</comment>
<dbReference type="Gene3D" id="3.40.50.1820">
    <property type="entry name" value="alpha/beta hydrolase"/>
    <property type="match status" value="1"/>
</dbReference>
<gene>
    <name evidence="2" type="ORF">DX908_08980</name>
</gene>
<dbReference type="PANTHER" id="PTHR37017:SF11">
    <property type="entry name" value="ESTERASE_LIPASE_THIOESTERASE DOMAIN-CONTAINING PROTEIN"/>
    <property type="match status" value="1"/>
</dbReference>